<accession>A0A7K0JZX3</accession>
<proteinExistence type="predicted"/>
<dbReference type="EMBL" id="VUMY01000001">
    <property type="protein sequence ID" value="MST48806.1"/>
    <property type="molecule type" value="Genomic_DNA"/>
</dbReference>
<dbReference type="Proteomes" id="UP000442535">
    <property type="component" value="Unassembled WGS sequence"/>
</dbReference>
<gene>
    <name evidence="1" type="ORF">FYJ63_00770</name>
</gene>
<organism evidence="1 2">
    <name type="scientific">Mobiluncus porci</name>
    <dbReference type="NCBI Taxonomy" id="2652278"/>
    <lineage>
        <taxon>Bacteria</taxon>
        <taxon>Bacillati</taxon>
        <taxon>Actinomycetota</taxon>
        <taxon>Actinomycetes</taxon>
        <taxon>Actinomycetales</taxon>
        <taxon>Actinomycetaceae</taxon>
        <taxon>Mobiluncus</taxon>
    </lineage>
</organism>
<name>A0A7K0JZX3_9ACTO</name>
<comment type="caution">
    <text evidence="1">The sequence shown here is derived from an EMBL/GenBank/DDBJ whole genome shotgun (WGS) entry which is preliminary data.</text>
</comment>
<keyword evidence="2" id="KW-1185">Reference proteome</keyword>
<sequence>MEKREAISRVGTVLSTTFSPPESAPMYAVRLETGEGVLSVKWLGRREVPGVGLGSKLEVKGIPVRNEDTLDLINPDYQLLKASA</sequence>
<reference evidence="1 2" key="1">
    <citation type="submission" date="2019-08" db="EMBL/GenBank/DDBJ databases">
        <title>In-depth cultivation of the pig gut microbiome towards novel bacterial diversity and tailored functional studies.</title>
        <authorList>
            <person name="Wylensek D."/>
            <person name="Hitch T.C.A."/>
            <person name="Clavel T."/>
        </authorList>
    </citation>
    <scope>NUCLEOTIDE SEQUENCE [LARGE SCALE GENOMIC DNA]</scope>
    <source>
        <strain evidence="1 2">RF-GAM-744-WT-7</strain>
    </source>
</reference>
<evidence type="ECO:0000313" key="2">
    <source>
        <dbReference type="Proteomes" id="UP000442535"/>
    </source>
</evidence>
<protein>
    <submittedName>
        <fullName evidence="1">OB-fold nucleic acid binding domain-containing protein</fullName>
    </submittedName>
</protein>
<dbReference type="RefSeq" id="WP_154542811.1">
    <property type="nucleotide sequence ID" value="NZ_JAQYQY010000018.1"/>
</dbReference>
<dbReference type="AlphaFoldDB" id="A0A7K0JZX3"/>
<evidence type="ECO:0000313" key="1">
    <source>
        <dbReference type="EMBL" id="MST48806.1"/>
    </source>
</evidence>